<protein>
    <submittedName>
        <fullName evidence="2">Ankyrin-1</fullName>
    </submittedName>
</protein>
<proteinExistence type="predicted"/>
<dbReference type="AlphaFoldDB" id="A0A9P1GGL1"/>
<dbReference type="EMBL" id="CAMXCT020004645">
    <property type="protein sequence ID" value="CAL1163182.1"/>
    <property type="molecule type" value="Genomic_DNA"/>
</dbReference>
<evidence type="ECO:0000313" key="1">
    <source>
        <dbReference type="EMBL" id="CAI4009807.1"/>
    </source>
</evidence>
<organism evidence="1">
    <name type="scientific">Cladocopium goreaui</name>
    <dbReference type="NCBI Taxonomy" id="2562237"/>
    <lineage>
        <taxon>Eukaryota</taxon>
        <taxon>Sar</taxon>
        <taxon>Alveolata</taxon>
        <taxon>Dinophyceae</taxon>
        <taxon>Suessiales</taxon>
        <taxon>Symbiodiniaceae</taxon>
        <taxon>Cladocopium</taxon>
    </lineage>
</organism>
<gene>
    <name evidence="1" type="ORF">C1SCF055_LOCUS35138</name>
</gene>
<name>A0A9P1GGL1_9DINO</name>
<comment type="caution">
    <text evidence="1">The sequence shown here is derived from an EMBL/GenBank/DDBJ whole genome shotgun (WGS) entry which is preliminary data.</text>
</comment>
<reference evidence="1" key="1">
    <citation type="submission" date="2022-10" db="EMBL/GenBank/DDBJ databases">
        <authorList>
            <person name="Chen Y."/>
            <person name="Dougan E. K."/>
            <person name="Chan C."/>
            <person name="Rhodes N."/>
            <person name="Thang M."/>
        </authorList>
    </citation>
    <scope>NUCLEOTIDE SEQUENCE</scope>
</reference>
<dbReference type="EMBL" id="CAMXCT030004645">
    <property type="protein sequence ID" value="CAL4797119.1"/>
    <property type="molecule type" value="Genomic_DNA"/>
</dbReference>
<dbReference type="EMBL" id="CAMXCT010004645">
    <property type="protein sequence ID" value="CAI4009807.1"/>
    <property type="molecule type" value="Genomic_DNA"/>
</dbReference>
<sequence length="130" mass="15134">MFIAYPWPGELFDLQRVDLARPMPGSPFYAIHLHPAARRQQSKVGLSDKSLMLDSPLLPWLGVVLQTLATHQTYLIDLTYDKLVKDWKCALMKVKQRGRWSSDTSVKRYEAHARISQEFHLLPEEVQRRC</sequence>
<keyword evidence="3" id="KW-1185">Reference proteome</keyword>
<accession>A0A9P1GGL1</accession>
<dbReference type="Proteomes" id="UP001152797">
    <property type="component" value="Unassembled WGS sequence"/>
</dbReference>
<reference evidence="2 3" key="2">
    <citation type="submission" date="2024-05" db="EMBL/GenBank/DDBJ databases">
        <authorList>
            <person name="Chen Y."/>
            <person name="Shah S."/>
            <person name="Dougan E. K."/>
            <person name="Thang M."/>
            <person name="Chan C."/>
        </authorList>
    </citation>
    <scope>NUCLEOTIDE SEQUENCE [LARGE SCALE GENOMIC DNA]</scope>
</reference>
<feature type="non-terminal residue" evidence="1">
    <location>
        <position position="130"/>
    </location>
</feature>
<evidence type="ECO:0000313" key="3">
    <source>
        <dbReference type="Proteomes" id="UP001152797"/>
    </source>
</evidence>
<evidence type="ECO:0000313" key="2">
    <source>
        <dbReference type="EMBL" id="CAL4797119.1"/>
    </source>
</evidence>